<keyword evidence="7 11" id="KW-0067">ATP-binding</keyword>
<keyword evidence="8" id="KW-0460">Magnesium</keyword>
<comment type="similarity">
    <text evidence="2 11">Belongs to the folylpolyglutamate synthase family.</text>
</comment>
<dbReference type="Pfam" id="PF08245">
    <property type="entry name" value="Mur_ligase_M"/>
    <property type="match status" value="1"/>
</dbReference>
<dbReference type="EC" id="6.3.2.17" evidence="3"/>
<evidence type="ECO:0000256" key="6">
    <source>
        <dbReference type="ARBA" id="ARBA00022741"/>
    </source>
</evidence>
<evidence type="ECO:0000256" key="8">
    <source>
        <dbReference type="ARBA" id="ARBA00022842"/>
    </source>
</evidence>
<dbReference type="STRING" id="33935.ADM90_18160"/>
<evidence type="ECO:0000256" key="9">
    <source>
        <dbReference type="ARBA" id="ARBA00030592"/>
    </source>
</evidence>
<dbReference type="PATRIC" id="fig|33935.3.peg.2423"/>
<sequence>MIPKLNHYKEKWHVHSDDMIKPGLTAIEEALALVGNPERRLPTVHIAGTNGKGSTVTFLEAIAKEHGLRVGKFMSPCIVDVHDQIQVDGKAISAPAMDAVFQHMQAAGLSGKLTDFELLTVAAFLHFANCQVDLALIEAGMGGLLDSTNVVMPLVSIIPSIALEHTQFLGDTLTSIAHHKAGIIKEQRPVIIGDLPEEAKQVVLQEAAQKNAAILELEHHFSVASTSDGECYINKKHACQITGLLRTMKGTHQAHNMASALTAFLEIASILDVEPSTVAIRQAIKNATILGRFEEIMPFVFLDGAHNPASVAQLVETIQQEFPNKAITFVVGILADKDVQQILRLLEQVSDHFYFVDFDNPRAMAAEQLMALSNATKKAVLLDYVSFLQQQSAKKERTVVAGSLYLLTAVRNRLLNEDA</sequence>
<dbReference type="SUPFAM" id="SSF53244">
    <property type="entry name" value="MurD-like peptide ligases, peptide-binding domain"/>
    <property type="match status" value="1"/>
</dbReference>
<evidence type="ECO:0000313" key="15">
    <source>
        <dbReference type="Proteomes" id="UP000037977"/>
    </source>
</evidence>
<dbReference type="GO" id="GO:0046872">
    <property type="term" value="F:metal ion binding"/>
    <property type="evidence" value="ECO:0007669"/>
    <property type="project" value="UniProtKB-KW"/>
</dbReference>
<dbReference type="RefSeq" id="WP_053996321.1">
    <property type="nucleotide sequence ID" value="NZ_CP065643.1"/>
</dbReference>
<dbReference type="GO" id="GO:0005737">
    <property type="term" value="C:cytoplasm"/>
    <property type="evidence" value="ECO:0007669"/>
    <property type="project" value="TreeGrafter"/>
</dbReference>
<dbReference type="EMBL" id="LGCI01000010">
    <property type="protein sequence ID" value="KOY81082.1"/>
    <property type="molecule type" value="Genomic_DNA"/>
</dbReference>
<dbReference type="NCBIfam" id="TIGR01499">
    <property type="entry name" value="folC"/>
    <property type="match status" value="1"/>
</dbReference>
<evidence type="ECO:0000256" key="10">
    <source>
        <dbReference type="ARBA" id="ARBA00047493"/>
    </source>
</evidence>
<dbReference type="PANTHER" id="PTHR11136">
    <property type="entry name" value="FOLYLPOLYGLUTAMATE SYNTHASE-RELATED"/>
    <property type="match status" value="1"/>
</dbReference>
<comment type="catalytic activity">
    <reaction evidence="10">
        <text>(6S)-5,6,7,8-tetrahydrofolyl-(gamma-L-Glu)(n) + L-glutamate + ATP = (6S)-5,6,7,8-tetrahydrofolyl-(gamma-L-Glu)(n+1) + ADP + phosphate + H(+)</text>
        <dbReference type="Rhea" id="RHEA:10580"/>
        <dbReference type="Rhea" id="RHEA-COMP:14738"/>
        <dbReference type="Rhea" id="RHEA-COMP:14740"/>
        <dbReference type="ChEBI" id="CHEBI:15378"/>
        <dbReference type="ChEBI" id="CHEBI:29985"/>
        <dbReference type="ChEBI" id="CHEBI:30616"/>
        <dbReference type="ChEBI" id="CHEBI:43474"/>
        <dbReference type="ChEBI" id="CHEBI:141005"/>
        <dbReference type="ChEBI" id="CHEBI:456216"/>
        <dbReference type="EC" id="6.3.2.17"/>
    </reaction>
</comment>
<gene>
    <name evidence="14" type="ORF">ADM90_18160</name>
</gene>
<dbReference type="Gene3D" id="3.40.1190.10">
    <property type="entry name" value="Mur-like, catalytic domain"/>
    <property type="match status" value="1"/>
</dbReference>
<dbReference type="InterPro" id="IPR036615">
    <property type="entry name" value="Mur_ligase_C_dom_sf"/>
</dbReference>
<dbReference type="PANTHER" id="PTHR11136:SF0">
    <property type="entry name" value="DIHYDROFOLATE SYNTHETASE-RELATED"/>
    <property type="match status" value="1"/>
</dbReference>
<evidence type="ECO:0000256" key="11">
    <source>
        <dbReference type="PIRNR" id="PIRNR001563"/>
    </source>
</evidence>
<evidence type="ECO:0000313" key="14">
    <source>
        <dbReference type="EMBL" id="KOY81082.1"/>
    </source>
</evidence>
<feature type="domain" description="Mur ligase central" evidence="13">
    <location>
        <begin position="46"/>
        <end position="263"/>
    </location>
</feature>
<evidence type="ECO:0000259" key="13">
    <source>
        <dbReference type="Pfam" id="PF08245"/>
    </source>
</evidence>
<evidence type="ECO:0000259" key="12">
    <source>
        <dbReference type="Pfam" id="PF02875"/>
    </source>
</evidence>
<dbReference type="InterPro" id="IPR001645">
    <property type="entry name" value="Folylpolyglutamate_synth"/>
</dbReference>
<evidence type="ECO:0000256" key="2">
    <source>
        <dbReference type="ARBA" id="ARBA00008276"/>
    </source>
</evidence>
<name>A0A0M9DIV7_9BACI</name>
<evidence type="ECO:0000256" key="4">
    <source>
        <dbReference type="ARBA" id="ARBA00022598"/>
    </source>
</evidence>
<dbReference type="GO" id="GO:0004326">
    <property type="term" value="F:tetrahydrofolylpolyglutamate synthase activity"/>
    <property type="evidence" value="ECO:0007669"/>
    <property type="project" value="UniProtKB-EC"/>
</dbReference>
<organism evidence="14 15">
    <name type="scientific">Lysinibacillus macroides</name>
    <dbReference type="NCBI Taxonomy" id="33935"/>
    <lineage>
        <taxon>Bacteria</taxon>
        <taxon>Bacillati</taxon>
        <taxon>Bacillota</taxon>
        <taxon>Bacilli</taxon>
        <taxon>Bacillales</taxon>
        <taxon>Bacillaceae</taxon>
        <taxon>Lysinibacillus</taxon>
    </lineage>
</organism>
<dbReference type="InterPro" id="IPR004101">
    <property type="entry name" value="Mur_ligase_C"/>
</dbReference>
<evidence type="ECO:0000256" key="5">
    <source>
        <dbReference type="ARBA" id="ARBA00022723"/>
    </source>
</evidence>
<keyword evidence="4 11" id="KW-0436">Ligase</keyword>
<dbReference type="Gene3D" id="3.90.190.20">
    <property type="entry name" value="Mur ligase, C-terminal domain"/>
    <property type="match status" value="1"/>
</dbReference>
<dbReference type="PROSITE" id="PS01012">
    <property type="entry name" value="FOLYLPOLYGLU_SYNT_2"/>
    <property type="match status" value="1"/>
</dbReference>
<dbReference type="AlphaFoldDB" id="A0A0M9DIV7"/>
<dbReference type="PIRSF" id="PIRSF001563">
    <property type="entry name" value="Folylpolyglu_synth"/>
    <property type="match status" value="1"/>
</dbReference>
<dbReference type="FunFam" id="3.40.1190.10:FF:000011">
    <property type="entry name" value="Folylpolyglutamate synthase/dihydrofolate synthase"/>
    <property type="match status" value="1"/>
</dbReference>
<evidence type="ECO:0000256" key="7">
    <source>
        <dbReference type="ARBA" id="ARBA00022840"/>
    </source>
</evidence>
<protein>
    <recommendedName>
        <fullName evidence="3">tetrahydrofolate synthase</fullName>
        <ecNumber evidence="3">6.3.2.17</ecNumber>
    </recommendedName>
    <alternativeName>
        <fullName evidence="9">Tetrahydrofolylpolyglutamate synthase</fullName>
    </alternativeName>
</protein>
<dbReference type="Pfam" id="PF02875">
    <property type="entry name" value="Mur_ligase_C"/>
    <property type="match status" value="1"/>
</dbReference>
<dbReference type="SUPFAM" id="SSF53623">
    <property type="entry name" value="MurD-like peptide ligases, catalytic domain"/>
    <property type="match status" value="1"/>
</dbReference>
<dbReference type="GO" id="GO:0005524">
    <property type="term" value="F:ATP binding"/>
    <property type="evidence" value="ECO:0007669"/>
    <property type="project" value="UniProtKB-KW"/>
</dbReference>
<dbReference type="OrthoDB" id="9809356at2"/>
<keyword evidence="15" id="KW-1185">Reference proteome</keyword>
<comment type="caution">
    <text evidence="14">The sequence shown here is derived from an EMBL/GenBank/DDBJ whole genome shotgun (WGS) entry which is preliminary data.</text>
</comment>
<keyword evidence="5" id="KW-0479">Metal-binding</keyword>
<accession>A0A0M9DIV7</accession>
<feature type="domain" description="Mur ligase C-terminal" evidence="12">
    <location>
        <begin position="291"/>
        <end position="374"/>
    </location>
</feature>
<reference evidence="14 15" key="1">
    <citation type="submission" date="2015-07" db="EMBL/GenBank/DDBJ databases">
        <title>Genome sequencing project for genomic taxonomy and phylogenomics of Bacillus-like bacteria.</title>
        <authorList>
            <person name="Liu B."/>
            <person name="Wang J."/>
            <person name="Zhu Y."/>
            <person name="Liu G."/>
            <person name="Chen Q."/>
            <person name="Chen Z."/>
            <person name="Che J."/>
            <person name="Ge C."/>
            <person name="Shi H."/>
            <person name="Pan Z."/>
            <person name="Liu X."/>
        </authorList>
    </citation>
    <scope>NUCLEOTIDE SEQUENCE [LARGE SCALE GENOMIC DNA]</scope>
    <source>
        <strain evidence="14 15">DSM 54</strain>
    </source>
</reference>
<evidence type="ECO:0000256" key="3">
    <source>
        <dbReference type="ARBA" id="ARBA00013025"/>
    </source>
</evidence>
<dbReference type="InterPro" id="IPR036565">
    <property type="entry name" value="Mur-like_cat_sf"/>
</dbReference>
<dbReference type="InterPro" id="IPR018109">
    <property type="entry name" value="Folylpolyglutamate_synth_CS"/>
</dbReference>
<keyword evidence="6 11" id="KW-0547">Nucleotide-binding</keyword>
<dbReference type="InterPro" id="IPR013221">
    <property type="entry name" value="Mur_ligase_cen"/>
</dbReference>
<proteinExistence type="inferred from homology"/>
<comment type="cofactor">
    <cofactor evidence="1">
        <name>Mg(2+)</name>
        <dbReference type="ChEBI" id="CHEBI:18420"/>
    </cofactor>
</comment>
<dbReference type="GO" id="GO:0008841">
    <property type="term" value="F:dihydrofolate synthase activity"/>
    <property type="evidence" value="ECO:0007669"/>
    <property type="project" value="TreeGrafter"/>
</dbReference>
<evidence type="ECO:0000256" key="1">
    <source>
        <dbReference type="ARBA" id="ARBA00001946"/>
    </source>
</evidence>
<dbReference type="Proteomes" id="UP000037977">
    <property type="component" value="Unassembled WGS sequence"/>
</dbReference>